<comment type="caution">
    <text evidence="7">The sequence shown here is derived from an EMBL/GenBank/DDBJ whole genome shotgun (WGS) entry which is preliminary data.</text>
</comment>
<dbReference type="GO" id="GO:0000056">
    <property type="term" value="P:ribosomal small subunit export from nucleus"/>
    <property type="evidence" value="ECO:0007669"/>
    <property type="project" value="TreeGrafter"/>
</dbReference>
<organism evidence="7 8">
    <name type="scientific">Cyclocybe aegerita</name>
    <name type="common">Black poplar mushroom</name>
    <name type="synonym">Agrocybe aegerita</name>
    <dbReference type="NCBI Taxonomy" id="1973307"/>
    <lineage>
        <taxon>Eukaryota</taxon>
        <taxon>Fungi</taxon>
        <taxon>Dikarya</taxon>
        <taxon>Basidiomycota</taxon>
        <taxon>Agaricomycotina</taxon>
        <taxon>Agaricomycetes</taxon>
        <taxon>Agaricomycetidae</taxon>
        <taxon>Agaricales</taxon>
        <taxon>Agaricineae</taxon>
        <taxon>Bolbitiaceae</taxon>
        <taxon>Cyclocybe</taxon>
    </lineage>
</organism>
<dbReference type="Gene3D" id="1.25.10.10">
    <property type="entry name" value="Leucine-rich Repeat Variant"/>
    <property type="match status" value="3"/>
</dbReference>
<evidence type="ECO:0000256" key="6">
    <source>
        <dbReference type="SAM" id="MobiDB-lite"/>
    </source>
</evidence>
<feature type="region of interest" description="Disordered" evidence="6">
    <location>
        <begin position="1"/>
        <end position="57"/>
    </location>
</feature>
<feature type="compositionally biased region" description="Basic and acidic residues" evidence="6">
    <location>
        <begin position="15"/>
        <end position="25"/>
    </location>
</feature>
<proteinExistence type="predicted"/>
<accession>A0A8S0Y0E8</accession>
<feature type="compositionally biased region" description="Basic and acidic residues" evidence="6">
    <location>
        <begin position="776"/>
        <end position="786"/>
    </location>
</feature>
<dbReference type="GO" id="GO:0030688">
    <property type="term" value="C:preribosome, small subunit precursor"/>
    <property type="evidence" value="ECO:0007669"/>
    <property type="project" value="TreeGrafter"/>
</dbReference>
<protein>
    <recommendedName>
        <fullName evidence="1">Nucleolar protein 9</fullName>
    </recommendedName>
    <alternativeName>
        <fullName evidence="3 4">Pumilio domain-containing protein NOP9</fullName>
    </alternativeName>
</protein>
<evidence type="ECO:0000313" key="7">
    <source>
        <dbReference type="EMBL" id="CAA7270741.1"/>
    </source>
</evidence>
<evidence type="ECO:0000256" key="5">
    <source>
        <dbReference type="PROSITE-ProRule" id="PRU00317"/>
    </source>
</evidence>
<reference evidence="7 8" key="1">
    <citation type="submission" date="2020-01" db="EMBL/GenBank/DDBJ databases">
        <authorList>
            <person name="Gupta K D."/>
        </authorList>
    </citation>
    <scope>NUCLEOTIDE SEQUENCE [LARGE SCALE GENOMIC DNA]</scope>
</reference>
<evidence type="ECO:0000313" key="8">
    <source>
        <dbReference type="Proteomes" id="UP000467700"/>
    </source>
</evidence>
<dbReference type="GO" id="GO:0005730">
    <property type="term" value="C:nucleolus"/>
    <property type="evidence" value="ECO:0007669"/>
    <property type="project" value="TreeGrafter"/>
</dbReference>
<dbReference type="SUPFAM" id="SSF48371">
    <property type="entry name" value="ARM repeat"/>
    <property type="match status" value="2"/>
</dbReference>
<evidence type="ECO:0000256" key="4">
    <source>
        <dbReference type="ARBA" id="ARBA00031929"/>
    </source>
</evidence>
<dbReference type="PROSITE" id="PS50302">
    <property type="entry name" value="PUM"/>
    <property type="match status" value="1"/>
</dbReference>
<dbReference type="InterPro" id="IPR040000">
    <property type="entry name" value="NOP9"/>
</dbReference>
<dbReference type="InterPro" id="IPR011989">
    <property type="entry name" value="ARM-like"/>
</dbReference>
<dbReference type="GO" id="GO:0003723">
    <property type="term" value="F:RNA binding"/>
    <property type="evidence" value="ECO:0007669"/>
    <property type="project" value="InterPro"/>
</dbReference>
<dbReference type="GO" id="GO:0000472">
    <property type="term" value="P:endonucleolytic cleavage to generate mature 5'-end of SSU-rRNA from (SSU-rRNA, 5.8S rRNA, LSU-rRNA)"/>
    <property type="evidence" value="ECO:0007669"/>
    <property type="project" value="TreeGrafter"/>
</dbReference>
<sequence length="786" mass="88641">MPREHRKRGKKHKKQPQEDQIYNHEEEQDLEPEPLQQEPSEPSWIVSSSRTQQEEINREAPFGYVDVDVKTYFRTVDVQIRDWQDSQDEVAEEDVDPNEQKRLFFVAALNEMLGKEKQLATDPECSVILERMTYSMDDFVRRVFFDTLAGSYEQLARHRFASHVCQTLLTVARDTIARETKGIMPAVEDSPDKGELRSLTHLVLDFCEELLPNFPTLVLDPFASHVVRSLLLLLSPNLAALENTQSAVRSKKSSTWKEKQGQMKSVFVDDKGKGKLQETVSKNCPPEFTKMARRLVEAVTTELDDNDTRAMAANRVACPGLKLLLEVEADQGMSSEPGSLMDRVTVGVVSSCRNGDSSNVEESDYLGMLLRDVNSSHVLETVVSRCPDDVFNVLWRVYFTGKLPRLANHPVGNFVLAKAVERVSEEQLSEVFQELEGVWGKSIRTARTGVLRSVVDRTASFPALGRSLSEAVSSAFDIGASENKQLLASCILTLHTLPDYQAAIASKTCEEPNPPPSSHHGRRHTQTTSHPLEQKVQGSLLLQSLLRLPEPNNQFIIDSILSLPVEERIKIAHNAAGSRIYDVLLDAPTVPAKTKRQFIMDFIGHYHLLVDDKLGSRVGDRCWTFSDTYLKEKIARSLISNEQDLAASFFGKFFARNLNLYLLQRRPDEWRNMQSEKKRVSEPDLSKLWPTQSGASLTPLEESPALLDNDKKRKRKSRPRDEIDELFSSALGKRSKKAALADVPLTRAAITKPSKSKDEPTDNSLEQVIGAIRSAPKSDFHQKKRR</sequence>
<dbReference type="Proteomes" id="UP000467700">
    <property type="component" value="Unassembled WGS sequence"/>
</dbReference>
<name>A0A8S0Y0E8_CYCAE</name>
<dbReference type="PANTHER" id="PTHR13102">
    <property type="entry name" value="NUCLEOLAR PROTEIN 9"/>
    <property type="match status" value="1"/>
</dbReference>
<feature type="compositionally biased region" description="Basic and acidic residues" evidence="6">
    <location>
        <begin position="674"/>
        <end position="685"/>
    </location>
</feature>
<feature type="repeat" description="Pumilio" evidence="5">
    <location>
        <begin position="398"/>
        <end position="433"/>
    </location>
</feature>
<evidence type="ECO:0000256" key="1">
    <source>
        <dbReference type="ARBA" id="ARBA00016427"/>
    </source>
</evidence>
<dbReference type="PANTHER" id="PTHR13102:SF0">
    <property type="entry name" value="NUCLEOLAR PROTEIN 9"/>
    <property type="match status" value="1"/>
</dbReference>
<dbReference type="GO" id="GO:0000447">
    <property type="term" value="P:endonucleolytic cleavage in ITS1 to separate SSU-rRNA from 5.8S rRNA and LSU-rRNA from tricistronic rRNA transcript (SSU-rRNA, 5.8S rRNA, LSU-rRNA)"/>
    <property type="evidence" value="ECO:0007669"/>
    <property type="project" value="TreeGrafter"/>
</dbReference>
<feature type="region of interest" description="Disordered" evidence="6">
    <location>
        <begin position="674"/>
        <end position="721"/>
    </location>
</feature>
<evidence type="ECO:0000256" key="2">
    <source>
        <dbReference type="ARBA" id="ARBA00022737"/>
    </source>
</evidence>
<dbReference type="InterPro" id="IPR001313">
    <property type="entry name" value="Pumilio_RNA-bd_rpt"/>
</dbReference>
<dbReference type="EMBL" id="CACVBS010000095">
    <property type="protein sequence ID" value="CAA7270741.1"/>
    <property type="molecule type" value="Genomic_DNA"/>
</dbReference>
<evidence type="ECO:0000256" key="3">
    <source>
        <dbReference type="ARBA" id="ARBA00030932"/>
    </source>
</evidence>
<dbReference type="AlphaFoldDB" id="A0A8S0Y0E8"/>
<keyword evidence="2" id="KW-0677">Repeat</keyword>
<feature type="compositionally biased region" description="Basic residues" evidence="6">
    <location>
        <begin position="1"/>
        <end position="14"/>
    </location>
</feature>
<feature type="region of interest" description="Disordered" evidence="6">
    <location>
        <begin position="751"/>
        <end position="786"/>
    </location>
</feature>
<dbReference type="OrthoDB" id="392571at2759"/>
<feature type="compositionally biased region" description="Low complexity" evidence="6">
    <location>
        <begin position="33"/>
        <end position="43"/>
    </location>
</feature>
<dbReference type="InterPro" id="IPR016024">
    <property type="entry name" value="ARM-type_fold"/>
</dbReference>
<dbReference type="GO" id="GO:0030686">
    <property type="term" value="C:90S preribosome"/>
    <property type="evidence" value="ECO:0007669"/>
    <property type="project" value="TreeGrafter"/>
</dbReference>
<gene>
    <name evidence="7" type="ORF">AAE3_LOCUS12984</name>
</gene>
<dbReference type="SMART" id="SM00025">
    <property type="entry name" value="Pumilio"/>
    <property type="match status" value="5"/>
</dbReference>
<dbReference type="Pfam" id="PF22493">
    <property type="entry name" value="PUF_NOP9"/>
    <property type="match status" value="1"/>
</dbReference>
<keyword evidence="8" id="KW-1185">Reference proteome</keyword>
<dbReference type="GO" id="GO:0000480">
    <property type="term" value="P:endonucleolytic cleavage in 5'-ETS of tricistronic rRNA transcript (SSU-rRNA, 5.8S rRNA, LSU-rRNA)"/>
    <property type="evidence" value="ECO:0007669"/>
    <property type="project" value="TreeGrafter"/>
</dbReference>
<feature type="region of interest" description="Disordered" evidence="6">
    <location>
        <begin position="507"/>
        <end position="533"/>
    </location>
</feature>